<protein>
    <submittedName>
        <fullName evidence="1">Uncharacterized protein</fullName>
    </submittedName>
</protein>
<evidence type="ECO:0000313" key="1">
    <source>
        <dbReference type="EMBL" id="GIY55894.1"/>
    </source>
</evidence>
<accession>A0AAV4UDY1</accession>
<organism evidence="1 2">
    <name type="scientific">Caerostris extrusa</name>
    <name type="common">Bark spider</name>
    <name type="synonym">Caerostris bankana</name>
    <dbReference type="NCBI Taxonomy" id="172846"/>
    <lineage>
        <taxon>Eukaryota</taxon>
        <taxon>Metazoa</taxon>
        <taxon>Ecdysozoa</taxon>
        <taxon>Arthropoda</taxon>
        <taxon>Chelicerata</taxon>
        <taxon>Arachnida</taxon>
        <taxon>Araneae</taxon>
        <taxon>Araneomorphae</taxon>
        <taxon>Entelegynae</taxon>
        <taxon>Araneoidea</taxon>
        <taxon>Araneidae</taxon>
        <taxon>Caerostris</taxon>
    </lineage>
</organism>
<gene>
    <name evidence="1" type="ORF">CEXT_459791</name>
</gene>
<dbReference type="EMBL" id="BPLR01012695">
    <property type="protein sequence ID" value="GIY55894.1"/>
    <property type="molecule type" value="Genomic_DNA"/>
</dbReference>
<proteinExistence type="predicted"/>
<name>A0AAV4UDY1_CAEEX</name>
<dbReference type="AlphaFoldDB" id="A0AAV4UDY1"/>
<comment type="caution">
    <text evidence="1">The sequence shown here is derived from an EMBL/GenBank/DDBJ whole genome shotgun (WGS) entry which is preliminary data.</text>
</comment>
<dbReference type="Proteomes" id="UP001054945">
    <property type="component" value="Unassembled WGS sequence"/>
</dbReference>
<keyword evidence="2" id="KW-1185">Reference proteome</keyword>
<evidence type="ECO:0000313" key="2">
    <source>
        <dbReference type="Proteomes" id="UP001054945"/>
    </source>
</evidence>
<sequence length="111" mass="12414">MKCYDQYKFLLSSSRLVISVSSTRETESCDDAGVIKITTQVRTIVSCLWKSFFFFERTLKNLEDTGCCINSSIVLTEADADCIPWRGVPIPLVDSNELITPLGQATKQNVL</sequence>
<reference evidence="1 2" key="1">
    <citation type="submission" date="2021-06" db="EMBL/GenBank/DDBJ databases">
        <title>Caerostris extrusa draft genome.</title>
        <authorList>
            <person name="Kono N."/>
            <person name="Arakawa K."/>
        </authorList>
    </citation>
    <scope>NUCLEOTIDE SEQUENCE [LARGE SCALE GENOMIC DNA]</scope>
</reference>